<sequence>MPGILSRPCQIGLQVTTARLESLCGEIIWLHDSARSTQSRFAPRAVAVEVDVSDDGPVVEAVVQRAWDAFGTIDVLISNAGVSDRGQLRPGAPLDHISGSVFDAVSTRGGSNVAAAEEEAVGNVGRAAASGEVVKAVGCAVRVGGENGEESVEVCLVGAVWGVENSIADLPSSVCNLIPLKSLCLDNNNVKQVST</sequence>
<gene>
    <name evidence="1" type="ORF">RHGRI_037330</name>
</gene>
<evidence type="ECO:0000313" key="1">
    <source>
        <dbReference type="EMBL" id="KAG5516576.1"/>
    </source>
</evidence>
<protein>
    <submittedName>
        <fullName evidence="1">Uncharacterized protein</fullName>
    </submittedName>
</protein>
<dbReference type="AlphaFoldDB" id="A0AAV6HVL5"/>
<dbReference type="Proteomes" id="UP000823749">
    <property type="component" value="Chromosome 13"/>
</dbReference>
<comment type="caution">
    <text evidence="1">The sequence shown here is derived from an EMBL/GenBank/DDBJ whole genome shotgun (WGS) entry which is preliminary data.</text>
</comment>
<dbReference type="InterPro" id="IPR036291">
    <property type="entry name" value="NAD(P)-bd_dom_sf"/>
</dbReference>
<dbReference type="Pfam" id="PF00106">
    <property type="entry name" value="adh_short"/>
    <property type="match status" value="1"/>
</dbReference>
<organism evidence="1 2">
    <name type="scientific">Rhododendron griersonianum</name>
    <dbReference type="NCBI Taxonomy" id="479676"/>
    <lineage>
        <taxon>Eukaryota</taxon>
        <taxon>Viridiplantae</taxon>
        <taxon>Streptophyta</taxon>
        <taxon>Embryophyta</taxon>
        <taxon>Tracheophyta</taxon>
        <taxon>Spermatophyta</taxon>
        <taxon>Magnoliopsida</taxon>
        <taxon>eudicotyledons</taxon>
        <taxon>Gunneridae</taxon>
        <taxon>Pentapetalae</taxon>
        <taxon>asterids</taxon>
        <taxon>Ericales</taxon>
        <taxon>Ericaceae</taxon>
        <taxon>Ericoideae</taxon>
        <taxon>Rhodoreae</taxon>
        <taxon>Rhododendron</taxon>
    </lineage>
</organism>
<dbReference type="EMBL" id="JACTNZ010000013">
    <property type="protein sequence ID" value="KAG5516576.1"/>
    <property type="molecule type" value="Genomic_DNA"/>
</dbReference>
<evidence type="ECO:0000313" key="2">
    <source>
        <dbReference type="Proteomes" id="UP000823749"/>
    </source>
</evidence>
<keyword evidence="2" id="KW-1185">Reference proteome</keyword>
<dbReference type="Gene3D" id="3.40.50.720">
    <property type="entry name" value="NAD(P)-binding Rossmann-like Domain"/>
    <property type="match status" value="1"/>
</dbReference>
<dbReference type="SUPFAM" id="SSF51735">
    <property type="entry name" value="NAD(P)-binding Rossmann-fold domains"/>
    <property type="match status" value="1"/>
</dbReference>
<dbReference type="InterPro" id="IPR002347">
    <property type="entry name" value="SDR_fam"/>
</dbReference>
<accession>A0AAV6HVL5</accession>
<dbReference type="PANTHER" id="PTHR44375">
    <property type="entry name" value="BETA-KETOACYL-ACP REDUCTASE-LIKE PROTEIN-RELATED"/>
    <property type="match status" value="1"/>
</dbReference>
<dbReference type="PANTHER" id="PTHR44375:SF2">
    <property type="entry name" value="BETA-KETOACYL-ACP REDUCTASE-LIKE PROTEIN-RELATED"/>
    <property type="match status" value="1"/>
</dbReference>
<name>A0AAV6HVL5_9ERIC</name>
<reference evidence="1 2" key="1">
    <citation type="submission" date="2020-08" db="EMBL/GenBank/DDBJ databases">
        <title>Plant Genome Project.</title>
        <authorList>
            <person name="Zhang R.-G."/>
        </authorList>
    </citation>
    <scope>NUCLEOTIDE SEQUENCE [LARGE SCALE GENOMIC DNA]</scope>
    <source>
        <strain evidence="1">WSP0</strain>
        <tissue evidence="1">Leaf</tissue>
    </source>
</reference>
<proteinExistence type="predicted"/>